<evidence type="ECO:0000313" key="2">
    <source>
        <dbReference type="EMBL" id="KAG5680049.1"/>
    </source>
</evidence>
<keyword evidence="3" id="KW-1185">Reference proteome</keyword>
<gene>
    <name evidence="2" type="ORF">PVAND_009580</name>
</gene>
<feature type="region of interest" description="Disordered" evidence="1">
    <location>
        <begin position="1"/>
        <end position="24"/>
    </location>
</feature>
<dbReference type="EMBL" id="JADBJN010000001">
    <property type="protein sequence ID" value="KAG5680049.1"/>
    <property type="molecule type" value="Genomic_DNA"/>
</dbReference>
<comment type="caution">
    <text evidence="2">The sequence shown here is derived from an EMBL/GenBank/DDBJ whole genome shotgun (WGS) entry which is preliminary data.</text>
</comment>
<dbReference type="Proteomes" id="UP001107558">
    <property type="component" value="Chromosome 1"/>
</dbReference>
<evidence type="ECO:0000256" key="1">
    <source>
        <dbReference type="SAM" id="MobiDB-lite"/>
    </source>
</evidence>
<reference evidence="2" key="1">
    <citation type="submission" date="2021-03" db="EMBL/GenBank/DDBJ databases">
        <title>Chromosome level genome of the anhydrobiotic midge Polypedilum vanderplanki.</title>
        <authorList>
            <person name="Yoshida Y."/>
            <person name="Kikawada T."/>
            <person name="Gusev O."/>
        </authorList>
    </citation>
    <scope>NUCLEOTIDE SEQUENCE</scope>
    <source>
        <strain evidence="2">NIAS01</strain>
        <tissue evidence="2">Whole body or cell culture</tissue>
    </source>
</reference>
<protein>
    <submittedName>
        <fullName evidence="2">Uncharacterized protein</fullName>
    </submittedName>
</protein>
<dbReference type="AlphaFoldDB" id="A0A9J6CCZ5"/>
<proteinExistence type="predicted"/>
<sequence length="94" mass="11195">MSETSTQQKRRPENEQQVRQAKLQNEDEVNKALKYLARLNETYNAYLREYAAKAQLIDLLKNTKLEHFNVSEIIIHNTRYGKYRRLTKPLPLCD</sequence>
<accession>A0A9J6CCZ5</accession>
<name>A0A9J6CCZ5_POLVA</name>
<organism evidence="2 3">
    <name type="scientific">Polypedilum vanderplanki</name>
    <name type="common">Sleeping chironomid midge</name>
    <dbReference type="NCBI Taxonomy" id="319348"/>
    <lineage>
        <taxon>Eukaryota</taxon>
        <taxon>Metazoa</taxon>
        <taxon>Ecdysozoa</taxon>
        <taxon>Arthropoda</taxon>
        <taxon>Hexapoda</taxon>
        <taxon>Insecta</taxon>
        <taxon>Pterygota</taxon>
        <taxon>Neoptera</taxon>
        <taxon>Endopterygota</taxon>
        <taxon>Diptera</taxon>
        <taxon>Nematocera</taxon>
        <taxon>Chironomoidea</taxon>
        <taxon>Chironomidae</taxon>
        <taxon>Chironominae</taxon>
        <taxon>Polypedilum</taxon>
        <taxon>Polypedilum</taxon>
    </lineage>
</organism>
<evidence type="ECO:0000313" key="3">
    <source>
        <dbReference type="Proteomes" id="UP001107558"/>
    </source>
</evidence>